<evidence type="ECO:0000313" key="3">
    <source>
        <dbReference type="Proteomes" id="UP000680206"/>
    </source>
</evidence>
<organism evidence="2 3">
    <name type="scientific">Actinomadura violacea</name>
    <dbReference type="NCBI Taxonomy" id="2819934"/>
    <lineage>
        <taxon>Bacteria</taxon>
        <taxon>Bacillati</taxon>
        <taxon>Actinomycetota</taxon>
        <taxon>Actinomycetes</taxon>
        <taxon>Streptosporangiales</taxon>
        <taxon>Thermomonosporaceae</taxon>
        <taxon>Actinomadura</taxon>
    </lineage>
</organism>
<proteinExistence type="predicted"/>
<keyword evidence="3" id="KW-1185">Reference proteome</keyword>
<dbReference type="RefSeq" id="WP_208244953.1">
    <property type="nucleotide sequence ID" value="NZ_JAGEPF010000018.1"/>
</dbReference>
<feature type="compositionally biased region" description="Pro residues" evidence="1">
    <location>
        <begin position="7"/>
        <end position="17"/>
    </location>
</feature>
<reference evidence="2 3" key="1">
    <citation type="submission" date="2021-03" db="EMBL/GenBank/DDBJ databases">
        <title>Actinomadura violae sp. nov., isolated from lichen in Thailand.</title>
        <authorList>
            <person name="Kanchanasin P."/>
            <person name="Saeng-In P."/>
            <person name="Phongsopitanun W."/>
            <person name="Yuki M."/>
            <person name="Kudo T."/>
            <person name="Ohkuma M."/>
            <person name="Tanasupawat S."/>
        </authorList>
    </citation>
    <scope>NUCLEOTIDE SEQUENCE [LARGE SCALE GENOMIC DNA]</scope>
    <source>
        <strain evidence="2 3">LCR2-06</strain>
    </source>
</reference>
<dbReference type="Proteomes" id="UP000680206">
    <property type="component" value="Unassembled WGS sequence"/>
</dbReference>
<name>A0ABS3RYR2_9ACTN</name>
<feature type="compositionally biased region" description="Basic and acidic residues" evidence="1">
    <location>
        <begin position="84"/>
        <end position="100"/>
    </location>
</feature>
<feature type="compositionally biased region" description="Basic residues" evidence="1">
    <location>
        <begin position="106"/>
        <end position="119"/>
    </location>
</feature>
<protein>
    <submittedName>
        <fullName evidence="2">Uncharacterized protein</fullName>
    </submittedName>
</protein>
<comment type="caution">
    <text evidence="2">The sequence shown here is derived from an EMBL/GenBank/DDBJ whole genome shotgun (WGS) entry which is preliminary data.</text>
</comment>
<evidence type="ECO:0000313" key="2">
    <source>
        <dbReference type="EMBL" id="MBO2461598.1"/>
    </source>
</evidence>
<dbReference type="EMBL" id="JAGEPF010000018">
    <property type="protein sequence ID" value="MBO2461598.1"/>
    <property type="molecule type" value="Genomic_DNA"/>
</dbReference>
<accession>A0ABS3RYR2</accession>
<gene>
    <name evidence="2" type="ORF">J4709_28925</name>
</gene>
<feature type="compositionally biased region" description="Low complexity" evidence="1">
    <location>
        <begin position="62"/>
        <end position="74"/>
    </location>
</feature>
<sequence length="119" mass="12799">MDDATPQPAPPRYPDAPAPGMHAAPPYQDFSGTRPAPPAFIPLLPDTPIYDRLAAEWKARTAEPATGPAEAPTANREPQADQPDTDRPEGEQAEEPKAEEPGGSSRRTRKRGNRHTPAS</sequence>
<evidence type="ECO:0000256" key="1">
    <source>
        <dbReference type="SAM" id="MobiDB-lite"/>
    </source>
</evidence>
<feature type="region of interest" description="Disordered" evidence="1">
    <location>
        <begin position="1"/>
        <end position="119"/>
    </location>
</feature>